<keyword evidence="6" id="KW-1185">Reference proteome</keyword>
<dbReference type="PANTHER" id="PTHR43270">
    <property type="entry name" value="BETA-ALA-HIS DIPEPTIDASE"/>
    <property type="match status" value="1"/>
</dbReference>
<accession>A0ABN3UKD7</accession>
<gene>
    <name evidence="5" type="ORF">GCM10009867_14950</name>
</gene>
<dbReference type="InterPro" id="IPR001261">
    <property type="entry name" value="ArgE/DapE_CS"/>
</dbReference>
<dbReference type="EMBL" id="BAAARN010000001">
    <property type="protein sequence ID" value="GAA2734566.1"/>
    <property type="molecule type" value="Genomic_DNA"/>
</dbReference>
<reference evidence="5 6" key="1">
    <citation type="journal article" date="2019" name="Int. J. Syst. Evol. Microbiol.">
        <title>The Global Catalogue of Microorganisms (GCM) 10K type strain sequencing project: providing services to taxonomists for standard genome sequencing and annotation.</title>
        <authorList>
            <consortium name="The Broad Institute Genomics Platform"/>
            <consortium name="The Broad Institute Genome Sequencing Center for Infectious Disease"/>
            <person name="Wu L."/>
            <person name="Ma J."/>
        </authorList>
    </citation>
    <scope>NUCLEOTIDE SEQUENCE [LARGE SCALE GENOMIC DNA]</scope>
    <source>
        <strain evidence="5 6">JCM 16378</strain>
    </source>
</reference>
<proteinExistence type="predicted"/>
<dbReference type="InterPro" id="IPR051458">
    <property type="entry name" value="Cyt/Met_Dipeptidase"/>
</dbReference>
<dbReference type="Gene3D" id="3.40.630.10">
    <property type="entry name" value="Zn peptidases"/>
    <property type="match status" value="1"/>
</dbReference>
<organism evidence="5 6">
    <name type="scientific">Pedococcus aerophilus</name>
    <dbReference type="NCBI Taxonomy" id="436356"/>
    <lineage>
        <taxon>Bacteria</taxon>
        <taxon>Bacillati</taxon>
        <taxon>Actinomycetota</taxon>
        <taxon>Actinomycetes</taxon>
        <taxon>Micrococcales</taxon>
        <taxon>Intrasporangiaceae</taxon>
        <taxon>Pedococcus</taxon>
    </lineage>
</organism>
<name>A0ABN3UKD7_9MICO</name>
<dbReference type="Pfam" id="PF07687">
    <property type="entry name" value="M20_dimer"/>
    <property type="match status" value="1"/>
</dbReference>
<evidence type="ECO:0000313" key="6">
    <source>
        <dbReference type="Proteomes" id="UP001501326"/>
    </source>
</evidence>
<dbReference type="Proteomes" id="UP001501326">
    <property type="component" value="Unassembled WGS sequence"/>
</dbReference>
<keyword evidence="3" id="KW-0378">Hydrolase</keyword>
<dbReference type="InterPro" id="IPR011650">
    <property type="entry name" value="Peptidase_M20_dimer"/>
</dbReference>
<dbReference type="NCBIfam" id="NF005914">
    <property type="entry name" value="PRK07907.1"/>
    <property type="match status" value="1"/>
</dbReference>
<dbReference type="PROSITE" id="PS00758">
    <property type="entry name" value="ARGE_DAPE_CPG2_1"/>
    <property type="match status" value="1"/>
</dbReference>
<sequence length="474" mass="48920">MSESAQDAVSGTLAGRLAAAVEAGVPRGRDDLASLVALRSVANPAIEPASECAASAALVASLFTEVGVDGVEQVEAPDGSLAVVGRSPGPDGAPCVLLYSHHDVVPVGDLDAWTTPPWELTERDGRWYGRGSADCKGNLVATLIALRAVRQVLGSWPVEVAVVCEGSEEQSSGGMEALARERPELVRCDAFVLADTGNVELGAPTLTTSLRGTGSVLVTVRTMTHPAHSGMYGGAAPDALQALLMALASLRDADGETTIDGLDHEGTWDGAEFDEERFAQDAAVVPGVSPLTGGRGGAGIADRLWARPAATVLAIDCPPVSQVTAAVQGEARAVVNLRVPAATDPRAAQELLMAHLRAHTPYGEVEIRPVSLGEGFRARTDGPAYAAMERAMERAFGHAVVTAGQGGSIPLATALAQIVPEAEVMLLGVEEPASRIHGPDESVHPDELRRTALAQALFLVELAGIDPSGLHGEG</sequence>
<evidence type="ECO:0000259" key="4">
    <source>
        <dbReference type="Pfam" id="PF07687"/>
    </source>
</evidence>
<dbReference type="Pfam" id="PF01546">
    <property type="entry name" value="Peptidase_M20"/>
    <property type="match status" value="1"/>
</dbReference>
<evidence type="ECO:0000313" key="5">
    <source>
        <dbReference type="EMBL" id="GAA2734566.1"/>
    </source>
</evidence>
<dbReference type="InterPro" id="IPR002933">
    <property type="entry name" value="Peptidase_M20"/>
</dbReference>
<keyword evidence="1" id="KW-0645">Protease</keyword>
<dbReference type="Gene3D" id="3.30.70.360">
    <property type="match status" value="1"/>
</dbReference>
<dbReference type="RefSeq" id="WP_344191721.1">
    <property type="nucleotide sequence ID" value="NZ_BAAARN010000001.1"/>
</dbReference>
<protein>
    <submittedName>
        <fullName evidence="5">Dipeptidase</fullName>
    </submittedName>
</protein>
<dbReference type="SUPFAM" id="SSF53187">
    <property type="entry name" value="Zn-dependent exopeptidases"/>
    <property type="match status" value="1"/>
</dbReference>
<feature type="domain" description="Peptidase M20 dimerisation" evidence="4">
    <location>
        <begin position="214"/>
        <end position="361"/>
    </location>
</feature>
<evidence type="ECO:0000256" key="3">
    <source>
        <dbReference type="ARBA" id="ARBA00022801"/>
    </source>
</evidence>
<evidence type="ECO:0000256" key="1">
    <source>
        <dbReference type="ARBA" id="ARBA00022670"/>
    </source>
</evidence>
<dbReference type="PANTHER" id="PTHR43270:SF12">
    <property type="entry name" value="SUCCINYL-DIAMINOPIMELATE DESUCCINYLASE"/>
    <property type="match status" value="1"/>
</dbReference>
<comment type="caution">
    <text evidence="5">The sequence shown here is derived from an EMBL/GenBank/DDBJ whole genome shotgun (WGS) entry which is preliminary data.</text>
</comment>
<keyword evidence="2" id="KW-0479">Metal-binding</keyword>
<evidence type="ECO:0000256" key="2">
    <source>
        <dbReference type="ARBA" id="ARBA00022723"/>
    </source>
</evidence>